<feature type="domain" description="HTH marR-type" evidence="4">
    <location>
        <begin position="8"/>
        <end position="137"/>
    </location>
</feature>
<dbReference type="PROSITE" id="PS01117">
    <property type="entry name" value="HTH_MARR_1"/>
    <property type="match status" value="1"/>
</dbReference>
<organism evidence="5 6">
    <name type="scientific">Vagococcus allomyrinae</name>
    <dbReference type="NCBI Taxonomy" id="2794353"/>
    <lineage>
        <taxon>Bacteria</taxon>
        <taxon>Bacillati</taxon>
        <taxon>Bacillota</taxon>
        <taxon>Bacilli</taxon>
        <taxon>Lactobacillales</taxon>
        <taxon>Enterococcaceae</taxon>
        <taxon>Vagococcus</taxon>
    </lineage>
</organism>
<dbReference type="InterPro" id="IPR000485">
    <property type="entry name" value="AsnC-type_HTH_dom"/>
</dbReference>
<dbReference type="PRINTS" id="PR00033">
    <property type="entry name" value="HTHASNC"/>
</dbReference>
<accession>A0A940P854</accession>
<proteinExistence type="predicted"/>
<dbReference type="SMART" id="SM00529">
    <property type="entry name" value="HTH_DTXR"/>
    <property type="match status" value="1"/>
</dbReference>
<reference evidence="5" key="1">
    <citation type="submission" date="2020-12" db="EMBL/GenBank/DDBJ databases">
        <title>Vagococcus allomyrinae sp. nov. and Enterococcus lavae sp. nov., isolated from the larvae of Allomyrina dichotoma.</title>
        <authorList>
            <person name="Lee S.D."/>
        </authorList>
    </citation>
    <scope>NUCLEOTIDE SEQUENCE</scope>
    <source>
        <strain evidence="5">BWB3-3</strain>
    </source>
</reference>
<evidence type="ECO:0000256" key="1">
    <source>
        <dbReference type="ARBA" id="ARBA00023015"/>
    </source>
</evidence>
<keyword evidence="3" id="KW-0804">Transcription</keyword>
<evidence type="ECO:0000313" key="6">
    <source>
        <dbReference type="Proteomes" id="UP000674938"/>
    </source>
</evidence>
<dbReference type="Gene3D" id="1.10.10.10">
    <property type="entry name" value="Winged helix-like DNA-binding domain superfamily/Winged helix DNA-binding domain"/>
    <property type="match status" value="1"/>
</dbReference>
<dbReference type="PANTHER" id="PTHR42756:SF1">
    <property type="entry name" value="TRANSCRIPTIONAL REPRESSOR OF EMRAB OPERON"/>
    <property type="match status" value="1"/>
</dbReference>
<evidence type="ECO:0000259" key="4">
    <source>
        <dbReference type="PROSITE" id="PS50995"/>
    </source>
</evidence>
<evidence type="ECO:0000256" key="2">
    <source>
        <dbReference type="ARBA" id="ARBA00023125"/>
    </source>
</evidence>
<evidence type="ECO:0000256" key="3">
    <source>
        <dbReference type="ARBA" id="ARBA00023163"/>
    </source>
</evidence>
<sequence length="148" mass="17135">MTVQDENIVELFFDVSKLNRSYSDHKFGNKIPFRGQYQCLLTLESHGKMTQKEIGERLGIRPSSVSENLTKLEQKGLIIRSVSDRDKRVSFVSLTLEGQREAEAIRKKKALVHVDMLSYLTETEKLQFANALLKIKEFYLEMGETEFE</sequence>
<comment type="caution">
    <text evidence="5">The sequence shown here is derived from an EMBL/GenBank/DDBJ whole genome shotgun (WGS) entry which is preliminary data.</text>
</comment>
<dbReference type="Pfam" id="PF01047">
    <property type="entry name" value="MarR"/>
    <property type="match status" value="1"/>
</dbReference>
<dbReference type="InterPro" id="IPR036388">
    <property type="entry name" value="WH-like_DNA-bd_sf"/>
</dbReference>
<name>A0A940P854_9ENTE</name>
<dbReference type="InterPro" id="IPR000835">
    <property type="entry name" value="HTH_MarR-typ"/>
</dbReference>
<dbReference type="PANTHER" id="PTHR42756">
    <property type="entry name" value="TRANSCRIPTIONAL REGULATOR, MARR"/>
    <property type="match status" value="1"/>
</dbReference>
<dbReference type="Proteomes" id="UP000674938">
    <property type="component" value="Unassembled WGS sequence"/>
</dbReference>
<keyword evidence="6" id="KW-1185">Reference proteome</keyword>
<dbReference type="GO" id="GO:0003700">
    <property type="term" value="F:DNA-binding transcription factor activity"/>
    <property type="evidence" value="ECO:0007669"/>
    <property type="project" value="InterPro"/>
</dbReference>
<evidence type="ECO:0000313" key="5">
    <source>
        <dbReference type="EMBL" id="MBP1040209.1"/>
    </source>
</evidence>
<dbReference type="InterPro" id="IPR022689">
    <property type="entry name" value="Iron_dep_repressor"/>
</dbReference>
<dbReference type="GO" id="GO:0043565">
    <property type="term" value="F:sequence-specific DNA binding"/>
    <property type="evidence" value="ECO:0007669"/>
    <property type="project" value="InterPro"/>
</dbReference>
<dbReference type="GO" id="GO:0046914">
    <property type="term" value="F:transition metal ion binding"/>
    <property type="evidence" value="ECO:0007669"/>
    <property type="project" value="InterPro"/>
</dbReference>
<dbReference type="AlphaFoldDB" id="A0A940P854"/>
<dbReference type="PROSITE" id="PS50995">
    <property type="entry name" value="HTH_MARR_2"/>
    <property type="match status" value="1"/>
</dbReference>
<dbReference type="InterPro" id="IPR036390">
    <property type="entry name" value="WH_DNA-bd_sf"/>
</dbReference>
<keyword evidence="2" id="KW-0238">DNA-binding</keyword>
<dbReference type="EMBL" id="JAEEGA010000002">
    <property type="protein sequence ID" value="MBP1040209.1"/>
    <property type="molecule type" value="Genomic_DNA"/>
</dbReference>
<protein>
    <submittedName>
        <fullName evidence="5">MarR family transcriptional regulator</fullName>
    </submittedName>
</protein>
<dbReference type="SUPFAM" id="SSF46785">
    <property type="entry name" value="Winged helix' DNA-binding domain"/>
    <property type="match status" value="1"/>
</dbReference>
<dbReference type="InterPro" id="IPR023187">
    <property type="entry name" value="Tscrpt_reg_MarR-type_CS"/>
</dbReference>
<keyword evidence="1" id="KW-0805">Transcription regulation</keyword>
<dbReference type="PRINTS" id="PR00598">
    <property type="entry name" value="HTHMARR"/>
</dbReference>
<gene>
    <name evidence="5" type="ORF">I6N95_04200</name>
</gene>
<dbReference type="RefSeq" id="WP_209525101.1">
    <property type="nucleotide sequence ID" value="NZ_JAEEGA010000002.1"/>
</dbReference>
<dbReference type="SMART" id="SM00347">
    <property type="entry name" value="HTH_MARR"/>
    <property type="match status" value="1"/>
</dbReference>